<dbReference type="Gene3D" id="1.10.150.20">
    <property type="entry name" value="5' to 3' exonuclease, C-terminal subdomain"/>
    <property type="match status" value="1"/>
</dbReference>
<name>A0A553ZX19_9BACI</name>
<dbReference type="GO" id="GO:0003677">
    <property type="term" value="F:DNA binding"/>
    <property type="evidence" value="ECO:0007669"/>
    <property type="project" value="UniProtKB-KW"/>
</dbReference>
<reference evidence="1 2" key="1">
    <citation type="submission" date="2019-07" db="EMBL/GenBank/DDBJ databases">
        <authorList>
            <person name="Park Y.J."/>
            <person name="Jeong S.E."/>
            <person name="Jung H.S."/>
        </authorList>
    </citation>
    <scope>NUCLEOTIDE SEQUENCE [LARGE SCALE GENOMIC DNA]</scope>
    <source>
        <strain evidence="2">P16(2019)</strain>
    </source>
</reference>
<dbReference type="EMBL" id="VLXZ01000008">
    <property type="protein sequence ID" value="TSB45991.1"/>
    <property type="molecule type" value="Genomic_DNA"/>
</dbReference>
<evidence type="ECO:0000313" key="1">
    <source>
        <dbReference type="EMBL" id="TSB45991.1"/>
    </source>
</evidence>
<comment type="caution">
    <text evidence="1">The sequence shown here is derived from an EMBL/GenBank/DDBJ whole genome shotgun (WGS) entry which is preliminary data.</text>
</comment>
<dbReference type="RefSeq" id="WP_143849331.1">
    <property type="nucleotide sequence ID" value="NZ_VLXZ01000008.1"/>
</dbReference>
<sequence length="64" mass="7111">MEFEKLPQNIGSPARRALKAKGFTEVGQLTEITEKELLALHGVGPKAIRILKEYLTKQGQSFAE</sequence>
<dbReference type="SUPFAM" id="SSF47789">
    <property type="entry name" value="C-terminal domain of RNA polymerase alpha subunit"/>
    <property type="match status" value="1"/>
</dbReference>
<accession>A0A553ZX19</accession>
<keyword evidence="1" id="KW-0238">DNA-binding</keyword>
<gene>
    <name evidence="1" type="ORF">FN960_13890</name>
</gene>
<proteinExistence type="predicted"/>
<organism evidence="1 2">
    <name type="scientific">Alkalicoccobacillus porphyridii</name>
    <dbReference type="NCBI Taxonomy" id="2597270"/>
    <lineage>
        <taxon>Bacteria</taxon>
        <taxon>Bacillati</taxon>
        <taxon>Bacillota</taxon>
        <taxon>Bacilli</taxon>
        <taxon>Bacillales</taxon>
        <taxon>Bacillaceae</taxon>
        <taxon>Alkalicoccobacillus</taxon>
    </lineage>
</organism>
<dbReference type="OrthoDB" id="7950977at2"/>
<evidence type="ECO:0000313" key="2">
    <source>
        <dbReference type="Proteomes" id="UP000318521"/>
    </source>
</evidence>
<dbReference type="AlphaFoldDB" id="A0A553ZX19"/>
<keyword evidence="2" id="KW-1185">Reference proteome</keyword>
<protein>
    <submittedName>
        <fullName evidence="1">DNA-binding protein</fullName>
    </submittedName>
</protein>
<dbReference type="Proteomes" id="UP000318521">
    <property type="component" value="Unassembled WGS sequence"/>
</dbReference>